<dbReference type="SMART" id="SM00034">
    <property type="entry name" value="CLECT"/>
    <property type="match status" value="1"/>
</dbReference>
<dbReference type="SUPFAM" id="SSF56436">
    <property type="entry name" value="C-type lectin-like"/>
    <property type="match status" value="1"/>
</dbReference>
<evidence type="ECO:0000259" key="1">
    <source>
        <dbReference type="PROSITE" id="PS50041"/>
    </source>
</evidence>
<name>A0A653CBS4_CALMS</name>
<dbReference type="AlphaFoldDB" id="A0A653CBS4"/>
<accession>A0A653CBS4</accession>
<dbReference type="InterPro" id="IPR016187">
    <property type="entry name" value="CTDL_fold"/>
</dbReference>
<feature type="non-terminal residue" evidence="2">
    <location>
        <position position="1"/>
    </location>
</feature>
<dbReference type="InterPro" id="IPR001304">
    <property type="entry name" value="C-type_lectin-like"/>
</dbReference>
<gene>
    <name evidence="2" type="ORF">CALMAC_LOCUS7865</name>
</gene>
<dbReference type="Gene3D" id="3.10.100.10">
    <property type="entry name" value="Mannose-Binding Protein A, subunit A"/>
    <property type="match status" value="1"/>
</dbReference>
<evidence type="ECO:0000313" key="2">
    <source>
        <dbReference type="EMBL" id="VEN45401.1"/>
    </source>
</evidence>
<organism evidence="2 3">
    <name type="scientific">Callosobruchus maculatus</name>
    <name type="common">Southern cowpea weevil</name>
    <name type="synonym">Pulse bruchid</name>
    <dbReference type="NCBI Taxonomy" id="64391"/>
    <lineage>
        <taxon>Eukaryota</taxon>
        <taxon>Metazoa</taxon>
        <taxon>Ecdysozoa</taxon>
        <taxon>Arthropoda</taxon>
        <taxon>Hexapoda</taxon>
        <taxon>Insecta</taxon>
        <taxon>Pterygota</taxon>
        <taxon>Neoptera</taxon>
        <taxon>Endopterygota</taxon>
        <taxon>Coleoptera</taxon>
        <taxon>Polyphaga</taxon>
        <taxon>Cucujiformia</taxon>
        <taxon>Chrysomeloidea</taxon>
        <taxon>Chrysomelidae</taxon>
        <taxon>Bruchinae</taxon>
        <taxon>Bruchini</taxon>
        <taxon>Callosobruchus</taxon>
    </lineage>
</organism>
<dbReference type="EMBL" id="CAACVG010007432">
    <property type="protein sequence ID" value="VEN45401.1"/>
    <property type="molecule type" value="Genomic_DNA"/>
</dbReference>
<reference evidence="2 3" key="1">
    <citation type="submission" date="2019-01" db="EMBL/GenBank/DDBJ databases">
        <authorList>
            <person name="Sayadi A."/>
        </authorList>
    </citation>
    <scope>NUCLEOTIDE SEQUENCE [LARGE SCALE GENOMIC DNA]</scope>
</reference>
<keyword evidence="3" id="KW-1185">Reference proteome</keyword>
<dbReference type="PROSITE" id="PS50041">
    <property type="entry name" value="C_TYPE_LECTIN_2"/>
    <property type="match status" value="1"/>
</dbReference>
<feature type="domain" description="C-type lectin" evidence="1">
    <location>
        <begin position="93"/>
        <end position="210"/>
    </location>
</feature>
<evidence type="ECO:0000313" key="3">
    <source>
        <dbReference type="Proteomes" id="UP000410492"/>
    </source>
</evidence>
<proteinExistence type="predicted"/>
<dbReference type="Proteomes" id="UP000410492">
    <property type="component" value="Unassembled WGS sequence"/>
</dbReference>
<protein>
    <recommendedName>
        <fullName evidence="1">C-type lectin domain-containing protein</fullName>
    </recommendedName>
</protein>
<dbReference type="OrthoDB" id="8066719at2759"/>
<dbReference type="InterPro" id="IPR016186">
    <property type="entry name" value="C-type_lectin-like/link_sf"/>
</dbReference>
<dbReference type="Pfam" id="PF00059">
    <property type="entry name" value="Lectin_C"/>
    <property type="match status" value="1"/>
</dbReference>
<sequence>YRSALRVIRTKEVANVTDCASYTNKHQGLAFNFSPEDGVKYRKTYTRNCHVLGCPEVANSSTLVEDLAFDYYSAFGNWNATENSTCIESTGVFTIIADRLNYTDSILGCQAINAELADIVTETRTKHLSRYIESILDGWYKVAYVGLDDIDQEGTFITAQGNSLPFCSRYRAWAPGHPLKNDDKQDCVVLYGSRMWRTVDCRRKFPALCELYPETPSKMPGLTHVQCGGIKDNAERKRCAKQQELYEIYKNSSRIDKCALEDSILIE</sequence>